<evidence type="ECO:0000313" key="3">
    <source>
        <dbReference type="Proteomes" id="UP000055048"/>
    </source>
</evidence>
<dbReference type="EMBL" id="JYDJ01000214">
    <property type="protein sequence ID" value="KRX40016.1"/>
    <property type="molecule type" value="Genomic_DNA"/>
</dbReference>
<organism evidence="2 3">
    <name type="scientific">Trichinella murrelli</name>
    <dbReference type="NCBI Taxonomy" id="144512"/>
    <lineage>
        <taxon>Eukaryota</taxon>
        <taxon>Metazoa</taxon>
        <taxon>Ecdysozoa</taxon>
        <taxon>Nematoda</taxon>
        <taxon>Enoplea</taxon>
        <taxon>Dorylaimia</taxon>
        <taxon>Trichinellida</taxon>
        <taxon>Trichinellidae</taxon>
        <taxon>Trichinella</taxon>
    </lineage>
</organism>
<evidence type="ECO:0000313" key="2">
    <source>
        <dbReference type="EMBL" id="KRX40016.1"/>
    </source>
</evidence>
<dbReference type="AlphaFoldDB" id="A0A0V0TM66"/>
<keyword evidence="1" id="KW-1133">Transmembrane helix</keyword>
<evidence type="ECO:0000256" key="1">
    <source>
        <dbReference type="SAM" id="Phobius"/>
    </source>
</evidence>
<keyword evidence="3" id="KW-1185">Reference proteome</keyword>
<sequence>MYDFEVIHRPGQKHRNADAVSWRTCKQCSTDHVVTMALDSTSFVKQWQKANPYLPQAQRDQITVNRRILWEILDTDKRRLLQLILREKIAEILRAIHNHQKEVLLGLAKALAKVELTAVEARLNGVEFAEPAGQDGSLHQKNSETQLLILFQNIDSVVIFESEAKWLQQSSPDGDARFVRDTAAEGPEPQWMTGIGGGTLAFCLAQLLVLVFIRCQQNKRERGQKVIAGAKKVAFTLKLRLIHQPRQTVRYMVKHQRESSSCMLFSVLKLINKSHFRTFCLSWSVFLELESPLTSMPTGHCLSIRSCSQELSEQIL</sequence>
<reference evidence="2 3" key="1">
    <citation type="submission" date="2015-01" db="EMBL/GenBank/DDBJ databases">
        <title>Evolution of Trichinella species and genotypes.</title>
        <authorList>
            <person name="Korhonen P.K."/>
            <person name="Edoardo P."/>
            <person name="Giuseppe L.R."/>
            <person name="Gasser R.B."/>
        </authorList>
    </citation>
    <scope>NUCLEOTIDE SEQUENCE [LARGE SCALE GENOMIC DNA]</scope>
    <source>
        <strain evidence="2">ISS417</strain>
    </source>
</reference>
<dbReference type="OrthoDB" id="5920356at2759"/>
<proteinExistence type="predicted"/>
<gene>
    <name evidence="2" type="ORF">T05_1068</name>
</gene>
<name>A0A0V0TM66_9BILA</name>
<accession>A0A0V0TM66</accession>
<keyword evidence="1" id="KW-0812">Transmembrane</keyword>
<comment type="caution">
    <text evidence="2">The sequence shown here is derived from an EMBL/GenBank/DDBJ whole genome shotgun (WGS) entry which is preliminary data.</text>
</comment>
<dbReference type="Proteomes" id="UP000055048">
    <property type="component" value="Unassembled WGS sequence"/>
</dbReference>
<feature type="transmembrane region" description="Helical" evidence="1">
    <location>
        <begin position="191"/>
        <end position="213"/>
    </location>
</feature>
<protein>
    <submittedName>
        <fullName evidence="2">Uncharacterized protein</fullName>
    </submittedName>
</protein>
<keyword evidence="1" id="KW-0472">Membrane</keyword>